<dbReference type="InterPro" id="IPR045851">
    <property type="entry name" value="AMP-bd_C_sf"/>
</dbReference>
<sequence length="550" mass="60205">MTIFTSKKQPIPIPNTDIYSFLFQPNEFNTIRSQDRPLLIDGISGKSLTFKQARTISGQLATGWKENVGLKKGDVVAVFAPNQYNHAVLYFSLLAAQCTVTPGNPNYTEVEFNHQVHKSEAKAIVTVPELLPVLLKVAAKNNIPKNKIFLFGDQAVDGVQPFSAIAAASTQNIMQIPIQGVNGDDLAFICFSSGTTGVAKGVMLTHKNFVSQMIMVTDFEQTDANQKDDIIIGFLPFFHIFGLTTLVLRAFYSNTPVVVVPKYDLELVCQLIEKYKVTQGPIVPPVAVHLAKNAVVLKYDLSSLRIISSGAAPLGSEHIDALNLRVKAPVRQGYGMTETTAGCIYQKVGVSPSGSTGVLVSNMECKLVDEEGNELGPDQPGEILLKGPVIMKGYLNDDKANAETFTHDGWMRTGDVAKFDSKSGEFFIIDRIKELIKYKGYQVAPAELEALLMSHEAVADCCVIGIYDSAQATELPRAYVVLQPSIPKSPATAAMISKFVEDNVINYKKLRGGVKFLDIIPKSPSGKILRRVLRDAAHEEEKQQLLRGRL</sequence>
<reference evidence="6" key="1">
    <citation type="submission" date="2020-12" db="EMBL/GenBank/DDBJ databases">
        <title>Metabolic potential, ecology and presence of endohyphal bacteria is reflected in genomic diversity of Mucoromycotina.</title>
        <authorList>
            <person name="Muszewska A."/>
            <person name="Okrasinska A."/>
            <person name="Steczkiewicz K."/>
            <person name="Drgas O."/>
            <person name="Orlowska M."/>
            <person name="Perlinska-Lenart U."/>
            <person name="Aleksandrzak-Piekarczyk T."/>
            <person name="Szatraj K."/>
            <person name="Zielenkiewicz U."/>
            <person name="Pilsyk S."/>
            <person name="Malc E."/>
            <person name="Mieczkowski P."/>
            <person name="Kruszewska J.S."/>
            <person name="Biernat P."/>
            <person name="Pawlowska J."/>
        </authorList>
    </citation>
    <scope>NUCLEOTIDE SEQUENCE</scope>
    <source>
        <strain evidence="6">CBS 226.32</strain>
    </source>
</reference>
<dbReference type="PANTHER" id="PTHR24096">
    <property type="entry name" value="LONG-CHAIN-FATTY-ACID--COA LIGASE"/>
    <property type="match status" value="1"/>
</dbReference>
<proteinExistence type="inferred from homology"/>
<dbReference type="Pfam" id="PF00501">
    <property type="entry name" value="AMP-binding"/>
    <property type="match status" value="1"/>
</dbReference>
<organism evidence="6 7">
    <name type="scientific">Mucor plumbeus</name>
    <dbReference type="NCBI Taxonomy" id="97098"/>
    <lineage>
        <taxon>Eukaryota</taxon>
        <taxon>Fungi</taxon>
        <taxon>Fungi incertae sedis</taxon>
        <taxon>Mucoromycota</taxon>
        <taxon>Mucoromycotina</taxon>
        <taxon>Mucoromycetes</taxon>
        <taxon>Mucorales</taxon>
        <taxon>Mucorineae</taxon>
        <taxon>Mucoraceae</taxon>
        <taxon>Mucor</taxon>
    </lineage>
</organism>
<dbReference type="InterPro" id="IPR042099">
    <property type="entry name" value="ANL_N_sf"/>
</dbReference>
<dbReference type="PROSITE" id="PS00455">
    <property type="entry name" value="AMP_BINDING"/>
    <property type="match status" value="1"/>
</dbReference>
<feature type="domain" description="AMP-binding enzyme C-terminal" evidence="5">
    <location>
        <begin position="447"/>
        <end position="527"/>
    </location>
</feature>
<evidence type="ECO:0000256" key="3">
    <source>
        <dbReference type="SAM" id="Phobius"/>
    </source>
</evidence>
<name>A0A8H7UT89_9FUNG</name>
<keyword evidence="3" id="KW-0472">Membrane</keyword>
<comment type="caution">
    <text evidence="6">The sequence shown here is derived from an EMBL/GenBank/DDBJ whole genome shotgun (WGS) entry which is preliminary data.</text>
</comment>
<protein>
    <submittedName>
        <fullName evidence="6">Uncharacterized protein</fullName>
    </submittedName>
</protein>
<evidence type="ECO:0000259" key="5">
    <source>
        <dbReference type="Pfam" id="PF13193"/>
    </source>
</evidence>
<dbReference type="Gene3D" id="3.40.50.12780">
    <property type="entry name" value="N-terminal domain of ligase-like"/>
    <property type="match status" value="1"/>
</dbReference>
<keyword evidence="7" id="KW-1185">Reference proteome</keyword>
<accession>A0A8H7UT89</accession>
<keyword evidence="3" id="KW-1133">Transmembrane helix</keyword>
<evidence type="ECO:0000313" key="6">
    <source>
        <dbReference type="EMBL" id="KAG2194735.1"/>
    </source>
</evidence>
<evidence type="ECO:0000256" key="1">
    <source>
        <dbReference type="ARBA" id="ARBA00006432"/>
    </source>
</evidence>
<feature type="transmembrane region" description="Helical" evidence="3">
    <location>
        <begin position="230"/>
        <end position="252"/>
    </location>
</feature>
<feature type="domain" description="AMP-dependent synthetase/ligase" evidence="4">
    <location>
        <begin position="33"/>
        <end position="395"/>
    </location>
</feature>
<dbReference type="InterPro" id="IPR020845">
    <property type="entry name" value="AMP-binding_CS"/>
</dbReference>
<dbReference type="PANTHER" id="PTHR24096:SF149">
    <property type="entry name" value="AMP-BINDING DOMAIN-CONTAINING PROTEIN-RELATED"/>
    <property type="match status" value="1"/>
</dbReference>
<dbReference type="EMBL" id="JAEPRC010000568">
    <property type="protein sequence ID" value="KAG2194735.1"/>
    <property type="molecule type" value="Genomic_DNA"/>
</dbReference>
<dbReference type="InterPro" id="IPR025110">
    <property type="entry name" value="AMP-bd_C"/>
</dbReference>
<evidence type="ECO:0000256" key="2">
    <source>
        <dbReference type="ARBA" id="ARBA00022598"/>
    </source>
</evidence>
<dbReference type="CDD" id="cd05911">
    <property type="entry name" value="Firefly_Luc_like"/>
    <property type="match status" value="1"/>
</dbReference>
<comment type="similarity">
    <text evidence="1">Belongs to the ATP-dependent AMP-binding enzyme family.</text>
</comment>
<keyword evidence="2" id="KW-0436">Ligase</keyword>
<dbReference type="GO" id="GO:0016405">
    <property type="term" value="F:CoA-ligase activity"/>
    <property type="evidence" value="ECO:0007669"/>
    <property type="project" value="TreeGrafter"/>
</dbReference>
<dbReference type="Proteomes" id="UP000650833">
    <property type="component" value="Unassembled WGS sequence"/>
</dbReference>
<dbReference type="Pfam" id="PF13193">
    <property type="entry name" value="AMP-binding_C"/>
    <property type="match status" value="1"/>
</dbReference>
<dbReference type="InterPro" id="IPR000873">
    <property type="entry name" value="AMP-dep_synth/lig_dom"/>
</dbReference>
<evidence type="ECO:0000259" key="4">
    <source>
        <dbReference type="Pfam" id="PF00501"/>
    </source>
</evidence>
<gene>
    <name evidence="6" type="ORF">INT46_008398</name>
</gene>
<dbReference type="FunFam" id="3.30.300.30:FF:000007">
    <property type="entry name" value="4-coumarate--CoA ligase 2"/>
    <property type="match status" value="1"/>
</dbReference>
<dbReference type="AlphaFoldDB" id="A0A8H7UT89"/>
<dbReference type="Gene3D" id="3.30.300.30">
    <property type="match status" value="1"/>
</dbReference>
<evidence type="ECO:0000313" key="7">
    <source>
        <dbReference type="Proteomes" id="UP000650833"/>
    </source>
</evidence>
<keyword evidence="3" id="KW-0812">Transmembrane</keyword>
<dbReference type="SUPFAM" id="SSF56801">
    <property type="entry name" value="Acetyl-CoA synthetase-like"/>
    <property type="match status" value="1"/>
</dbReference>
<dbReference type="OrthoDB" id="1898221at2759"/>